<organism evidence="5 6">
    <name type="scientific">Polynucleobacter sphagniphilus</name>
    <dbReference type="NCBI Taxonomy" id="1743169"/>
    <lineage>
        <taxon>Bacteria</taxon>
        <taxon>Pseudomonadati</taxon>
        <taxon>Pseudomonadota</taxon>
        <taxon>Betaproteobacteria</taxon>
        <taxon>Burkholderiales</taxon>
        <taxon>Burkholderiaceae</taxon>
        <taxon>Polynucleobacter</taxon>
    </lineage>
</organism>
<keyword evidence="2" id="KW-0812">Transmembrane</keyword>
<evidence type="ECO:0000256" key="2">
    <source>
        <dbReference type="SAM" id="Phobius"/>
    </source>
</evidence>
<proteinExistence type="predicted"/>
<dbReference type="InterPro" id="IPR007379">
    <property type="entry name" value="Tim44-like_dom"/>
</dbReference>
<gene>
    <name evidence="5" type="ORF">M2127_000166</name>
</gene>
<feature type="chain" id="PRO_5041228266" evidence="3">
    <location>
        <begin position="30"/>
        <end position="305"/>
    </location>
</feature>
<feature type="region of interest" description="Disordered" evidence="1">
    <location>
        <begin position="41"/>
        <end position="77"/>
    </location>
</feature>
<keyword evidence="2" id="KW-1133">Transmembrane helix</keyword>
<evidence type="ECO:0000259" key="4">
    <source>
        <dbReference type="SMART" id="SM00978"/>
    </source>
</evidence>
<evidence type="ECO:0000256" key="1">
    <source>
        <dbReference type="SAM" id="MobiDB-lite"/>
    </source>
</evidence>
<feature type="domain" description="Tim44-like" evidence="4">
    <location>
        <begin position="173"/>
        <end position="303"/>
    </location>
</feature>
<accession>A0AA43S4J6</accession>
<dbReference type="Proteomes" id="UP001161160">
    <property type="component" value="Unassembled WGS sequence"/>
</dbReference>
<feature type="signal peptide" evidence="3">
    <location>
        <begin position="1"/>
        <end position="29"/>
    </location>
</feature>
<keyword evidence="6" id="KW-1185">Reference proteome</keyword>
<evidence type="ECO:0000313" key="6">
    <source>
        <dbReference type="Proteomes" id="UP001161160"/>
    </source>
</evidence>
<feature type="transmembrane region" description="Helical" evidence="2">
    <location>
        <begin position="109"/>
        <end position="127"/>
    </location>
</feature>
<protein>
    <submittedName>
        <fullName evidence="5">Lipid-binding transport protein (Tim44 family)</fullName>
    </submittedName>
</protein>
<evidence type="ECO:0000256" key="3">
    <source>
        <dbReference type="SAM" id="SignalP"/>
    </source>
</evidence>
<reference evidence="5" key="1">
    <citation type="submission" date="2023-04" db="EMBL/GenBank/DDBJ databases">
        <title>Genome Encyclopedia of Bacteria and Archaea VI: Functional Genomics of Type Strains.</title>
        <authorList>
            <person name="Whitman W."/>
        </authorList>
    </citation>
    <scope>NUCLEOTIDE SEQUENCE</scope>
    <source>
        <strain evidence="5">Enz.4-51</strain>
    </source>
</reference>
<dbReference type="AlphaFoldDB" id="A0AA43S4J6"/>
<keyword evidence="3" id="KW-0732">Signal</keyword>
<dbReference type="PANTHER" id="PTHR41542:SF1">
    <property type="entry name" value="BLL5807 PROTEIN"/>
    <property type="match status" value="1"/>
</dbReference>
<dbReference type="InterPro" id="IPR032710">
    <property type="entry name" value="NTF2-like_dom_sf"/>
</dbReference>
<dbReference type="Gene3D" id="3.10.450.240">
    <property type="match status" value="1"/>
</dbReference>
<dbReference type="PANTHER" id="PTHR41542">
    <property type="entry name" value="BLL5807 PROTEIN"/>
    <property type="match status" value="1"/>
</dbReference>
<feature type="transmembrane region" description="Helical" evidence="2">
    <location>
        <begin position="77"/>
        <end position="97"/>
    </location>
</feature>
<dbReference type="SMART" id="SM00978">
    <property type="entry name" value="Tim44"/>
    <property type="match status" value="1"/>
</dbReference>
<name>A0AA43S4J6_9BURK</name>
<comment type="caution">
    <text evidence="5">The sequence shown here is derived from an EMBL/GenBank/DDBJ whole genome shotgun (WGS) entry which is preliminary data.</text>
</comment>
<evidence type="ECO:0000313" key="5">
    <source>
        <dbReference type="EMBL" id="MDH6502883.1"/>
    </source>
</evidence>
<dbReference type="EMBL" id="JARXYA010000001">
    <property type="protein sequence ID" value="MDH6502883.1"/>
    <property type="molecule type" value="Genomic_DNA"/>
</dbReference>
<dbReference type="SUPFAM" id="SSF54427">
    <property type="entry name" value="NTF2-like"/>
    <property type="match status" value="1"/>
</dbReference>
<feature type="compositionally biased region" description="Low complexity" evidence="1">
    <location>
        <begin position="49"/>
        <end position="65"/>
    </location>
</feature>
<keyword evidence="2" id="KW-0472">Membrane</keyword>
<dbReference type="Pfam" id="PF04280">
    <property type="entry name" value="Tim44"/>
    <property type="match status" value="1"/>
</dbReference>
<sequence>MEYQMNQRFFKALLISLSLLLAFVGPVNAARLGGGKSFGRAPSAPIQRQATPLQKPAQQTQAAPAAPTPQAPTPSRFGGMGGMLGGLAAGLGIGYLLSHFGLGEGASSLITGLLLAALAGFAIMFVIRKLLPASSVMTQSNHLRQGMQRTSESGLRQEPAFTPAANAFAGVGLEAQPFHSTLPPGFDEYAFLANAKQYFISLQKAWDSGDLGALREYTTPEMFATISQDLSGRSDSANQTDVLTIDAKLLGIETADASYFCSVQFSGLIREQIDAPANHFSEIWNLTKPLEGPGGWVLAGIRQLV</sequence>